<evidence type="ECO:0000313" key="3">
    <source>
        <dbReference type="Proteomes" id="UP000187261"/>
    </source>
</evidence>
<dbReference type="AlphaFoldDB" id="A0A1U7PY07"/>
<dbReference type="InterPro" id="IPR008687">
    <property type="entry name" value="MobC"/>
</dbReference>
<evidence type="ECO:0000313" key="2">
    <source>
        <dbReference type="EMBL" id="SIT96863.1"/>
    </source>
</evidence>
<reference evidence="3" key="1">
    <citation type="submission" date="2016-10" db="EMBL/GenBank/DDBJ databases">
        <authorList>
            <person name="Varghese N."/>
            <person name="Submissions S."/>
        </authorList>
    </citation>
    <scope>NUCLEOTIDE SEQUENCE [LARGE SCALE GENOMIC DNA]</scope>
    <source>
        <strain evidence="3">DSM 19482</strain>
    </source>
</reference>
<accession>A0A1U7PY07</accession>
<name>A0A1U7PY07_9FLAO</name>
<keyword evidence="3" id="KW-1185">Reference proteome</keyword>
<sequence length="129" mass="15364">MFHICVIILVMDKTPDRIRIEIRIERERKKNWKKLCSERNVSLTSLIIDSVENRLMHDERRKILAFIEKQDNIFVKIETNINQIAKIANTNKSMSPNEITKFSEKLVEIEKLKIEQNKLFSMIHSLLSR</sequence>
<dbReference type="EMBL" id="FTPU01000013">
    <property type="protein sequence ID" value="SIT96863.1"/>
    <property type="molecule type" value="Genomic_DNA"/>
</dbReference>
<protein>
    <recommendedName>
        <fullName evidence="1">Bacterial mobilisation domain-containing protein</fullName>
    </recommendedName>
</protein>
<dbReference type="Proteomes" id="UP000187261">
    <property type="component" value="Unassembled WGS sequence"/>
</dbReference>
<dbReference type="Pfam" id="PF05713">
    <property type="entry name" value="MobC"/>
    <property type="match status" value="1"/>
</dbReference>
<feature type="domain" description="Bacterial mobilisation" evidence="1">
    <location>
        <begin position="77"/>
        <end position="111"/>
    </location>
</feature>
<proteinExistence type="predicted"/>
<evidence type="ECO:0000259" key="1">
    <source>
        <dbReference type="Pfam" id="PF05713"/>
    </source>
</evidence>
<organism evidence="2 3">
    <name type="scientific">Epilithonimonas bovis DSM 19482</name>
    <dbReference type="NCBI Taxonomy" id="1121284"/>
    <lineage>
        <taxon>Bacteria</taxon>
        <taxon>Pseudomonadati</taxon>
        <taxon>Bacteroidota</taxon>
        <taxon>Flavobacteriia</taxon>
        <taxon>Flavobacteriales</taxon>
        <taxon>Weeksellaceae</taxon>
        <taxon>Chryseobacterium group</taxon>
        <taxon>Epilithonimonas</taxon>
    </lineage>
</organism>
<gene>
    <name evidence="2" type="ORF">SAMN05660493_01558</name>
</gene>
<dbReference type="STRING" id="1121284.SAMN05660493_01558"/>